<evidence type="ECO:0000256" key="1">
    <source>
        <dbReference type="SAM" id="Coils"/>
    </source>
</evidence>
<keyword evidence="3" id="KW-1185">Reference proteome</keyword>
<keyword evidence="1" id="KW-0175">Coiled coil</keyword>
<organism evidence="2 3">
    <name type="scientific">Aristolochia fimbriata</name>
    <name type="common">White veined hardy Dutchman's pipe vine</name>
    <dbReference type="NCBI Taxonomy" id="158543"/>
    <lineage>
        <taxon>Eukaryota</taxon>
        <taxon>Viridiplantae</taxon>
        <taxon>Streptophyta</taxon>
        <taxon>Embryophyta</taxon>
        <taxon>Tracheophyta</taxon>
        <taxon>Spermatophyta</taxon>
        <taxon>Magnoliopsida</taxon>
        <taxon>Magnoliidae</taxon>
        <taxon>Piperales</taxon>
        <taxon>Aristolochiaceae</taxon>
        <taxon>Aristolochia</taxon>
    </lineage>
</organism>
<protein>
    <submittedName>
        <fullName evidence="2">Uncharacterized protein</fullName>
    </submittedName>
</protein>
<comment type="caution">
    <text evidence="2">The sequence shown here is derived from an EMBL/GenBank/DDBJ whole genome shotgun (WGS) entry which is preliminary data.</text>
</comment>
<dbReference type="EMBL" id="JAINDJ010000002">
    <property type="protein sequence ID" value="KAG9456614.1"/>
    <property type="molecule type" value="Genomic_DNA"/>
</dbReference>
<dbReference type="Gene3D" id="1.10.287.1490">
    <property type="match status" value="1"/>
</dbReference>
<dbReference type="Proteomes" id="UP000825729">
    <property type="component" value="Unassembled WGS sequence"/>
</dbReference>
<dbReference type="AlphaFoldDB" id="A0AAV7F6P2"/>
<name>A0AAV7F6P2_ARIFI</name>
<feature type="coiled-coil region" evidence="1">
    <location>
        <begin position="14"/>
        <end position="90"/>
    </location>
</feature>
<gene>
    <name evidence="2" type="ORF">H6P81_001122</name>
</gene>
<dbReference type="PANTHER" id="PTHR36001:SF2">
    <property type="entry name" value="CTAGE FAMILY PROTEIN-RELATED"/>
    <property type="match status" value="1"/>
</dbReference>
<proteinExistence type="predicted"/>
<evidence type="ECO:0000313" key="3">
    <source>
        <dbReference type="Proteomes" id="UP000825729"/>
    </source>
</evidence>
<dbReference type="InterPro" id="IPR053327">
    <property type="entry name" value="KIP"/>
</dbReference>
<dbReference type="PANTHER" id="PTHR36001">
    <property type="entry name" value="CTAGE FAMILY PROTEIN-RELATED"/>
    <property type="match status" value="1"/>
</dbReference>
<reference evidence="2 3" key="1">
    <citation type="submission" date="2021-07" db="EMBL/GenBank/DDBJ databases">
        <title>The Aristolochia fimbriata genome: insights into angiosperm evolution, floral development and chemical biosynthesis.</title>
        <authorList>
            <person name="Jiao Y."/>
        </authorList>
    </citation>
    <scope>NUCLEOTIDE SEQUENCE [LARGE SCALE GENOMIC DNA]</scope>
    <source>
        <strain evidence="2">IBCAS-2021</strain>
        <tissue evidence="2">Leaf</tissue>
    </source>
</reference>
<accession>A0AAV7F6P2</accession>
<sequence length="263" mass="30628">MAGNDSQWQLFTLIRDFANEKSLAERRVSSLKKRIVELQQVFDSANEELERVKRSKIKSEQELRGSEVELTLIEASIQAQESRISLLQEEISKFSMDLAYLKNEEAVSRDEFVSKMYEVNREIRNFHEKMMDVFHNGDLVMAKDSTCTNGLKGVEDEVAFIKSQICNKEQEYREDENFHNEVLYELSSLKKRVPLMEAIRKESEELQEFSRYPFCHLKVETSCHANEQLYASLVEDLRRKYKCPSCRVDNMGDLAGILSVEDA</sequence>
<evidence type="ECO:0000313" key="2">
    <source>
        <dbReference type="EMBL" id="KAG9456614.1"/>
    </source>
</evidence>